<accession>A0A5S4GSV3</accession>
<feature type="region of interest" description="Disordered" evidence="1">
    <location>
        <begin position="1"/>
        <end position="46"/>
    </location>
</feature>
<feature type="compositionally biased region" description="Low complexity" evidence="1">
    <location>
        <begin position="90"/>
        <end position="101"/>
    </location>
</feature>
<keyword evidence="4" id="KW-1185">Reference proteome</keyword>
<feature type="region of interest" description="Disordered" evidence="1">
    <location>
        <begin position="58"/>
        <end position="118"/>
    </location>
</feature>
<dbReference type="Proteomes" id="UP000305238">
    <property type="component" value="Unassembled WGS sequence"/>
</dbReference>
<evidence type="ECO:0000256" key="1">
    <source>
        <dbReference type="SAM" id="MobiDB-lite"/>
    </source>
</evidence>
<dbReference type="InterPro" id="IPR007278">
    <property type="entry name" value="DUF397"/>
</dbReference>
<dbReference type="OrthoDB" id="4301277at2"/>
<dbReference type="AlphaFoldDB" id="A0A5S4GSV3"/>
<protein>
    <submittedName>
        <fullName evidence="3">DUF397 domain-containing protein</fullName>
    </submittedName>
</protein>
<evidence type="ECO:0000259" key="2">
    <source>
        <dbReference type="Pfam" id="PF04149"/>
    </source>
</evidence>
<proteinExistence type="predicted"/>
<gene>
    <name evidence="3" type="ORF">ETD96_22065</name>
</gene>
<comment type="caution">
    <text evidence="3">The sequence shown here is derived from an EMBL/GenBank/DDBJ whole genome shotgun (WGS) entry which is preliminary data.</text>
</comment>
<dbReference type="RefSeq" id="WP_138638373.1">
    <property type="nucleotide sequence ID" value="NZ_JASWDG010000090.1"/>
</dbReference>
<sequence>MGHLHQGRTSRTLRPLGNHRRHIRHASDFPHTTWRKSRRSNGAGGNCVEVAGLAAEIGVRDSKGPRRRTPLPQPPELDRIRLQRSRRPVRPSVNPSASTPTAPRPPETTLRWPTWQRG</sequence>
<evidence type="ECO:0000313" key="4">
    <source>
        <dbReference type="Proteomes" id="UP000305238"/>
    </source>
</evidence>
<name>A0A5S4GSV3_9ACTN</name>
<dbReference type="EMBL" id="VCKZ01000164">
    <property type="protein sequence ID" value="TMR35919.1"/>
    <property type="molecule type" value="Genomic_DNA"/>
</dbReference>
<dbReference type="Pfam" id="PF04149">
    <property type="entry name" value="DUF397"/>
    <property type="match status" value="1"/>
</dbReference>
<organism evidence="3 4">
    <name type="scientific">Actinomadura geliboluensis</name>
    <dbReference type="NCBI Taxonomy" id="882440"/>
    <lineage>
        <taxon>Bacteria</taxon>
        <taxon>Bacillati</taxon>
        <taxon>Actinomycetota</taxon>
        <taxon>Actinomycetes</taxon>
        <taxon>Streptosporangiales</taxon>
        <taxon>Thermomonosporaceae</taxon>
        <taxon>Actinomadura</taxon>
    </lineage>
</organism>
<evidence type="ECO:0000313" key="3">
    <source>
        <dbReference type="EMBL" id="TMR35919.1"/>
    </source>
</evidence>
<feature type="domain" description="DUF397" evidence="2">
    <location>
        <begin position="33"/>
        <end position="66"/>
    </location>
</feature>
<reference evidence="3 4" key="1">
    <citation type="submission" date="2019-05" db="EMBL/GenBank/DDBJ databases">
        <title>Draft genome sequence of Actinomadura geliboluensis A8036.</title>
        <authorList>
            <person name="Saricaoglu S."/>
            <person name="Isik K."/>
        </authorList>
    </citation>
    <scope>NUCLEOTIDE SEQUENCE [LARGE SCALE GENOMIC DNA]</scope>
    <source>
        <strain evidence="3 4">A8036</strain>
    </source>
</reference>